<dbReference type="GO" id="GO:0005886">
    <property type="term" value="C:plasma membrane"/>
    <property type="evidence" value="ECO:0007669"/>
    <property type="project" value="UniProtKB-SubCell"/>
</dbReference>
<keyword evidence="6 8" id="KW-1133">Transmembrane helix</keyword>
<comment type="similarity">
    <text evidence="2">Belongs to the binding-protein-dependent transport system permease family. CysTW subfamily.</text>
</comment>
<evidence type="ECO:0000256" key="2">
    <source>
        <dbReference type="ARBA" id="ARBA00007069"/>
    </source>
</evidence>
<dbReference type="Gene3D" id="1.10.3720.10">
    <property type="entry name" value="MetI-like"/>
    <property type="match status" value="1"/>
</dbReference>
<evidence type="ECO:0000256" key="8">
    <source>
        <dbReference type="SAM" id="Phobius"/>
    </source>
</evidence>
<keyword evidence="4" id="KW-1003">Cell membrane</keyword>
<dbReference type="SUPFAM" id="SSF161098">
    <property type="entry name" value="MetI-like"/>
    <property type="match status" value="1"/>
</dbReference>
<feature type="transmembrane region" description="Helical" evidence="8">
    <location>
        <begin position="59"/>
        <end position="85"/>
    </location>
</feature>
<reference evidence="9" key="1">
    <citation type="submission" date="2020-10" db="EMBL/GenBank/DDBJ databases">
        <authorList>
            <person name="Gilroy R."/>
        </authorList>
    </citation>
    <scope>NUCLEOTIDE SEQUENCE</scope>
    <source>
        <strain evidence="9">14508</strain>
    </source>
</reference>
<evidence type="ECO:0000256" key="3">
    <source>
        <dbReference type="ARBA" id="ARBA00022448"/>
    </source>
</evidence>
<feature type="non-terminal residue" evidence="9">
    <location>
        <position position="94"/>
    </location>
</feature>
<dbReference type="InterPro" id="IPR035906">
    <property type="entry name" value="MetI-like_sf"/>
</dbReference>
<dbReference type="PANTHER" id="PTHR42929">
    <property type="entry name" value="INNER MEMBRANE ABC TRANSPORTER PERMEASE PROTEIN YDCU-RELATED-RELATED"/>
    <property type="match status" value="1"/>
</dbReference>
<reference evidence="9" key="2">
    <citation type="journal article" date="2021" name="PeerJ">
        <title>Extensive microbial diversity within the chicken gut microbiome revealed by metagenomics and culture.</title>
        <authorList>
            <person name="Gilroy R."/>
            <person name="Ravi A."/>
            <person name="Getino M."/>
            <person name="Pursley I."/>
            <person name="Horton D.L."/>
            <person name="Alikhan N.F."/>
            <person name="Baker D."/>
            <person name="Gharbi K."/>
            <person name="Hall N."/>
            <person name="Watson M."/>
            <person name="Adriaenssens E.M."/>
            <person name="Foster-Nyarko E."/>
            <person name="Jarju S."/>
            <person name="Secka A."/>
            <person name="Antonio M."/>
            <person name="Oren A."/>
            <person name="Chaudhuri R.R."/>
            <person name="La Ragione R."/>
            <person name="Hildebrand F."/>
            <person name="Pallen M.J."/>
        </authorList>
    </citation>
    <scope>NUCLEOTIDE SEQUENCE</scope>
    <source>
        <strain evidence="9">14508</strain>
    </source>
</reference>
<dbReference type="EMBL" id="DVKI01000167">
    <property type="protein sequence ID" value="HIT17774.1"/>
    <property type="molecule type" value="Genomic_DNA"/>
</dbReference>
<comment type="caution">
    <text evidence="9">The sequence shown here is derived from an EMBL/GenBank/DDBJ whole genome shotgun (WGS) entry which is preliminary data.</text>
</comment>
<comment type="subcellular location">
    <subcellularLocation>
        <location evidence="1">Cell membrane</location>
        <topology evidence="1">Multi-pass membrane protein</topology>
    </subcellularLocation>
</comment>
<keyword evidence="3" id="KW-0813">Transport</keyword>
<keyword evidence="5 8" id="KW-0812">Transmembrane</keyword>
<evidence type="ECO:0000256" key="4">
    <source>
        <dbReference type="ARBA" id="ARBA00022475"/>
    </source>
</evidence>
<sequence length="94" mass="10807">MKKIRFSRKQLVIPYALFLILFVILPLLLIVYYAFTIDNHFSFVNFGKFFTDATKINTLLISLVIGALNTIICLLIGYPIAYLLANKKYNSNKV</sequence>
<protein>
    <submittedName>
        <fullName evidence="9">ABC transporter permease</fullName>
    </submittedName>
</protein>
<evidence type="ECO:0000313" key="10">
    <source>
        <dbReference type="Proteomes" id="UP000886893"/>
    </source>
</evidence>
<evidence type="ECO:0000256" key="5">
    <source>
        <dbReference type="ARBA" id="ARBA00022692"/>
    </source>
</evidence>
<evidence type="ECO:0000256" key="6">
    <source>
        <dbReference type="ARBA" id="ARBA00022989"/>
    </source>
</evidence>
<feature type="transmembrane region" description="Helical" evidence="8">
    <location>
        <begin position="12"/>
        <end position="35"/>
    </location>
</feature>
<gene>
    <name evidence="9" type="ORF">IAD04_05320</name>
</gene>
<evidence type="ECO:0000256" key="1">
    <source>
        <dbReference type="ARBA" id="ARBA00004651"/>
    </source>
</evidence>
<name>A0A9D1G913_9FIRM</name>
<dbReference type="Proteomes" id="UP000886893">
    <property type="component" value="Unassembled WGS sequence"/>
</dbReference>
<evidence type="ECO:0000256" key="7">
    <source>
        <dbReference type="ARBA" id="ARBA00023136"/>
    </source>
</evidence>
<organism evidence="9 10">
    <name type="scientific">Candidatus Caccosoma faecigallinarum</name>
    <dbReference type="NCBI Taxonomy" id="2840720"/>
    <lineage>
        <taxon>Bacteria</taxon>
        <taxon>Bacillati</taxon>
        <taxon>Bacillota</taxon>
        <taxon>Bacillota incertae sedis</taxon>
        <taxon>Candidatus Caccosoma</taxon>
    </lineage>
</organism>
<evidence type="ECO:0000313" key="9">
    <source>
        <dbReference type="EMBL" id="HIT17774.1"/>
    </source>
</evidence>
<accession>A0A9D1G913</accession>
<proteinExistence type="inferred from homology"/>
<dbReference type="PANTHER" id="PTHR42929:SF1">
    <property type="entry name" value="INNER MEMBRANE ABC TRANSPORTER PERMEASE PROTEIN YDCU-RELATED"/>
    <property type="match status" value="1"/>
</dbReference>
<keyword evidence="7 8" id="KW-0472">Membrane</keyword>
<dbReference type="AlphaFoldDB" id="A0A9D1G913"/>